<reference evidence="1 2" key="1">
    <citation type="journal article" date="2017" name="Nat. Commun.">
        <title>In situ click chemistry generation of cyclooxygenase-2 inhibitors.</title>
        <authorList>
            <person name="Bhardwaj A."/>
            <person name="Kaur J."/>
            <person name="Wuest M."/>
            <person name="Wuest F."/>
        </authorList>
    </citation>
    <scope>NUCLEOTIDE SEQUENCE [LARGE SCALE GENOMIC DNA]</scope>
    <source>
        <strain evidence="1">S2_012_000_R3_94</strain>
    </source>
</reference>
<comment type="caution">
    <text evidence="1">The sequence shown here is derived from an EMBL/GenBank/DDBJ whole genome shotgun (WGS) entry which is preliminary data.</text>
</comment>
<name>A0A533ID60_PARDE</name>
<dbReference type="EMBL" id="VAFL01000001">
    <property type="protein sequence ID" value="TKW68815.1"/>
    <property type="molecule type" value="Genomic_DNA"/>
</dbReference>
<dbReference type="AlphaFoldDB" id="A0A533ID60"/>
<evidence type="ECO:0008006" key="3">
    <source>
        <dbReference type="Google" id="ProtNLM"/>
    </source>
</evidence>
<dbReference type="SUPFAM" id="SSF52540">
    <property type="entry name" value="P-loop containing nucleoside triphosphate hydrolases"/>
    <property type="match status" value="1"/>
</dbReference>
<organism evidence="1 2">
    <name type="scientific">Paracoccus denitrificans</name>
    <dbReference type="NCBI Taxonomy" id="266"/>
    <lineage>
        <taxon>Bacteria</taxon>
        <taxon>Pseudomonadati</taxon>
        <taxon>Pseudomonadota</taxon>
        <taxon>Alphaproteobacteria</taxon>
        <taxon>Rhodobacterales</taxon>
        <taxon>Paracoccaceae</taxon>
        <taxon>Paracoccus</taxon>
    </lineage>
</organism>
<proteinExistence type="predicted"/>
<accession>A0A533ID60</accession>
<evidence type="ECO:0000313" key="1">
    <source>
        <dbReference type="EMBL" id="TKW68815.1"/>
    </source>
</evidence>
<evidence type="ECO:0000313" key="2">
    <source>
        <dbReference type="Proteomes" id="UP000315344"/>
    </source>
</evidence>
<protein>
    <recommendedName>
        <fullName evidence="3">Sulfotransferase family protein</fullName>
    </recommendedName>
</protein>
<dbReference type="Gene3D" id="3.40.50.300">
    <property type="entry name" value="P-loop containing nucleotide triphosphate hydrolases"/>
    <property type="match status" value="1"/>
</dbReference>
<dbReference type="InterPro" id="IPR027417">
    <property type="entry name" value="P-loop_NTPase"/>
</dbReference>
<sequence>MANPFRMPPRTLRRARIYAGRTRALAGGLKKPCLFMHMPKCGGTSLSEALYATVPLGQNVAVIDALSTRRAAAIAAFDRNDVATCHEDLEHGDLTFALREQLLLTHMAAGARLIHGHVLYSDAAMRHFGDDYSLVTLLREPVARAISNFAMMAGNGFVEPDVDAWLDGPVGRSHATVFLRYLSGQNVVSPADEGSALDLAKRRLEKFSVVGFLDDLPQFLDSFTHQFGTRPRIHRYNQAAWPKIQLNAAQRTRLEAACAADTSIYEFARAHFWKDAAA</sequence>
<dbReference type="Proteomes" id="UP000315344">
    <property type="component" value="Unassembled WGS sequence"/>
</dbReference>
<gene>
    <name evidence="1" type="ORF">DI616_02140</name>
</gene>